<sequence>MDRHRCTSSGYRARPPARLWKTTPTSIGMNTKDPGHTPLLLELVKELDALDR</sequence>
<dbReference type="EMBL" id="CAADFE010000028">
    <property type="protein sequence ID" value="VFJ71606.1"/>
    <property type="molecule type" value="Genomic_DNA"/>
</dbReference>
<evidence type="ECO:0000313" key="1">
    <source>
        <dbReference type="EMBL" id="VFJ71606.1"/>
    </source>
</evidence>
<dbReference type="AlphaFoldDB" id="A0A450TT47"/>
<gene>
    <name evidence="1" type="ORF">BECKFW1821C_GA0114237_10283</name>
</gene>
<reference evidence="1" key="1">
    <citation type="submission" date="2019-02" db="EMBL/GenBank/DDBJ databases">
        <authorList>
            <person name="Gruber-Vodicka R. H."/>
            <person name="Seah K. B. B."/>
        </authorList>
    </citation>
    <scope>NUCLEOTIDE SEQUENCE</scope>
    <source>
        <strain evidence="1">BECK_BZ131</strain>
    </source>
</reference>
<name>A0A450TT47_9GAMM</name>
<organism evidence="1">
    <name type="scientific">Candidatus Kentrum sp. FW</name>
    <dbReference type="NCBI Taxonomy" id="2126338"/>
    <lineage>
        <taxon>Bacteria</taxon>
        <taxon>Pseudomonadati</taxon>
        <taxon>Pseudomonadota</taxon>
        <taxon>Gammaproteobacteria</taxon>
        <taxon>Candidatus Kentrum</taxon>
    </lineage>
</organism>
<protein>
    <submittedName>
        <fullName evidence="1">Uncharacterized protein</fullName>
    </submittedName>
</protein>
<proteinExistence type="predicted"/>
<accession>A0A450TT47</accession>